<name>A0A6J7QQ65_9ZZZZ</name>
<dbReference type="EMBL" id="CAFBPA010000258">
    <property type="protein sequence ID" value="CAB5017823.1"/>
    <property type="molecule type" value="Genomic_DNA"/>
</dbReference>
<reference evidence="1" key="1">
    <citation type="submission" date="2020-05" db="EMBL/GenBank/DDBJ databases">
        <authorList>
            <person name="Chiriac C."/>
            <person name="Salcher M."/>
            <person name="Ghai R."/>
            <person name="Kavagutti S V."/>
        </authorList>
    </citation>
    <scope>NUCLEOTIDE SEQUENCE</scope>
</reference>
<sequence length="120" mass="13435">MLIAVEEVLHVNKNPSTLRHQVFHGVANHRLVFIQGGLQRIFHVQHIGFSHDGDHGSPRVKERLHLGIVSYRHTRLTRRTKGHQFGVLQLELGLGTLEELGVLRHGTGPAAFDESHPVAI</sequence>
<gene>
    <name evidence="1" type="ORF">UFOPK4043_01406</name>
</gene>
<proteinExistence type="predicted"/>
<dbReference type="AlphaFoldDB" id="A0A6J7QQ65"/>
<accession>A0A6J7QQ65</accession>
<organism evidence="1">
    <name type="scientific">freshwater metagenome</name>
    <dbReference type="NCBI Taxonomy" id="449393"/>
    <lineage>
        <taxon>unclassified sequences</taxon>
        <taxon>metagenomes</taxon>
        <taxon>ecological metagenomes</taxon>
    </lineage>
</organism>
<protein>
    <submittedName>
        <fullName evidence="1">Unannotated protein</fullName>
    </submittedName>
</protein>
<evidence type="ECO:0000313" key="1">
    <source>
        <dbReference type="EMBL" id="CAB5017823.1"/>
    </source>
</evidence>